<dbReference type="PANTHER" id="PTHR10434">
    <property type="entry name" value="1-ACYL-SN-GLYCEROL-3-PHOSPHATE ACYLTRANSFERASE"/>
    <property type="match status" value="1"/>
</dbReference>
<dbReference type="SUPFAM" id="SSF69593">
    <property type="entry name" value="Glycerol-3-phosphate (1)-acyltransferase"/>
    <property type="match status" value="1"/>
</dbReference>
<comment type="caution">
    <text evidence="4">The sequence shown here is derived from an EMBL/GenBank/DDBJ whole genome shotgun (WGS) entry which is preliminary data.</text>
</comment>
<dbReference type="SMART" id="SM00563">
    <property type="entry name" value="PlsC"/>
    <property type="match status" value="1"/>
</dbReference>
<dbReference type="EMBL" id="NMUQ01000001">
    <property type="protein sequence ID" value="OXM16672.1"/>
    <property type="molecule type" value="Genomic_DNA"/>
</dbReference>
<accession>A0A229P355</accession>
<evidence type="ECO:0000313" key="4">
    <source>
        <dbReference type="EMBL" id="OXM16672.1"/>
    </source>
</evidence>
<organism evidence="4 5">
    <name type="scientific">Paenibacillus herberti</name>
    <dbReference type="NCBI Taxonomy" id="1619309"/>
    <lineage>
        <taxon>Bacteria</taxon>
        <taxon>Bacillati</taxon>
        <taxon>Bacillota</taxon>
        <taxon>Bacilli</taxon>
        <taxon>Bacillales</taxon>
        <taxon>Paenibacillaceae</taxon>
        <taxon>Paenibacillus</taxon>
    </lineage>
</organism>
<dbReference type="Pfam" id="PF01553">
    <property type="entry name" value="Acyltransferase"/>
    <property type="match status" value="1"/>
</dbReference>
<sequence length="190" mass="20589">MLYEFCRGVLRGAYAVLFRLEVRGLDNVPAEGPVILCANHISNFDPPTIGIKLNRKVHYMAKAELFAVPVLGKLIEELGAFPVKRGGVSKESIRNAITLLKEGGVMGIFPEGTRNSGADAAKKGAALIALRSGAMIIPVSIDGSYKLFRKTRVIYGPPVDLTEFINSSSGDTLEQVTNKIMRSIAELRQS</sequence>
<dbReference type="PANTHER" id="PTHR10434:SF11">
    <property type="entry name" value="1-ACYL-SN-GLYCEROL-3-PHOSPHATE ACYLTRANSFERASE"/>
    <property type="match status" value="1"/>
</dbReference>
<name>A0A229P355_9BACL</name>
<dbReference type="Proteomes" id="UP000215145">
    <property type="component" value="Unassembled WGS sequence"/>
</dbReference>
<dbReference type="GO" id="GO:0003841">
    <property type="term" value="F:1-acylglycerol-3-phosphate O-acyltransferase activity"/>
    <property type="evidence" value="ECO:0007669"/>
    <property type="project" value="TreeGrafter"/>
</dbReference>
<protein>
    <submittedName>
        <fullName evidence="4">1-acyl-sn-glycerol-3-phosphate acyltransferase</fullName>
    </submittedName>
</protein>
<keyword evidence="1 4" id="KW-0808">Transferase</keyword>
<dbReference type="OrthoDB" id="9803035at2"/>
<keyword evidence="5" id="KW-1185">Reference proteome</keyword>
<dbReference type="RefSeq" id="WP_089523756.1">
    <property type="nucleotide sequence ID" value="NZ_NMUQ01000001.1"/>
</dbReference>
<evidence type="ECO:0000313" key="5">
    <source>
        <dbReference type="Proteomes" id="UP000215145"/>
    </source>
</evidence>
<reference evidence="4 5" key="1">
    <citation type="submission" date="2017-07" db="EMBL/GenBank/DDBJ databases">
        <title>Paenibacillus herberti R33 genome sequencing and assembly.</title>
        <authorList>
            <person name="Su W."/>
        </authorList>
    </citation>
    <scope>NUCLEOTIDE SEQUENCE [LARGE SCALE GENOMIC DNA]</scope>
    <source>
        <strain evidence="4 5">R33</strain>
    </source>
</reference>
<evidence type="ECO:0000256" key="2">
    <source>
        <dbReference type="ARBA" id="ARBA00023315"/>
    </source>
</evidence>
<gene>
    <name evidence="4" type="ORF">CGZ75_08435</name>
</gene>
<feature type="domain" description="Phospholipid/glycerol acyltransferase" evidence="3">
    <location>
        <begin position="34"/>
        <end position="144"/>
    </location>
</feature>
<dbReference type="GO" id="GO:0006654">
    <property type="term" value="P:phosphatidic acid biosynthetic process"/>
    <property type="evidence" value="ECO:0007669"/>
    <property type="project" value="TreeGrafter"/>
</dbReference>
<proteinExistence type="predicted"/>
<dbReference type="CDD" id="cd07989">
    <property type="entry name" value="LPLAT_AGPAT-like"/>
    <property type="match status" value="1"/>
</dbReference>
<dbReference type="AlphaFoldDB" id="A0A229P355"/>
<dbReference type="InterPro" id="IPR002123">
    <property type="entry name" value="Plipid/glycerol_acylTrfase"/>
</dbReference>
<keyword evidence="2 4" id="KW-0012">Acyltransferase</keyword>
<evidence type="ECO:0000256" key="1">
    <source>
        <dbReference type="ARBA" id="ARBA00022679"/>
    </source>
</evidence>
<evidence type="ECO:0000259" key="3">
    <source>
        <dbReference type="SMART" id="SM00563"/>
    </source>
</evidence>